<dbReference type="GO" id="GO:0000993">
    <property type="term" value="F:RNA polymerase II complex binding"/>
    <property type="evidence" value="ECO:0007669"/>
    <property type="project" value="TreeGrafter"/>
</dbReference>
<dbReference type="GO" id="GO:0006283">
    <property type="term" value="P:transcription-coupled nucleotide-excision repair"/>
    <property type="evidence" value="ECO:0007669"/>
    <property type="project" value="TreeGrafter"/>
</dbReference>
<sequence length="419" mass="47188">MERKTNKQLTNRLPNATPESQLQTAISAYINSLGNDASALATIKTILRKDTESQATRIQNAQIHTQLTPRSKYAHAHIPVYSKIRTYAQIYNAIDHASAPPLVKAAFVLLVETHLAQNNSVVRHLGFRLFAVLFENSANFRRCAAASLPRLVHLTIVQHPFPPPTFHAEKCRNLAFSKISEWTNTFGYVLPELYIAQSFLRKNNFLPHDSTTPSLNQTRDAAMRADREQRDRHAAFVTAVAEMSDKLSLIHDNIDEMNRLFSILVDDYRDNSAVVDKKGKAPMTHKDMAKTYGLGTSSYSLEITIPLNTADITNANIANPESPENEILYASLRECRKLQDKYLDSVRSCIRVVSLEQVESQVTVGSHLKQLLDIRNLIETANTKADFLLKSVNEAKNNRNNNDGDDEDFDDEVFEVIPI</sequence>
<feature type="non-terminal residue" evidence="1">
    <location>
        <position position="419"/>
    </location>
</feature>
<evidence type="ECO:0000313" key="2">
    <source>
        <dbReference type="Proteomes" id="UP001211907"/>
    </source>
</evidence>
<proteinExistence type="predicted"/>
<dbReference type="Pfam" id="PF20867">
    <property type="entry name" value="UVSSA_N"/>
    <property type="match status" value="1"/>
</dbReference>
<protein>
    <submittedName>
        <fullName evidence="1">Uncharacterized protein</fullName>
    </submittedName>
</protein>
<accession>A0AAD5SQ21</accession>
<organism evidence="1 2">
    <name type="scientific">Physocladia obscura</name>
    <dbReference type="NCBI Taxonomy" id="109957"/>
    <lineage>
        <taxon>Eukaryota</taxon>
        <taxon>Fungi</taxon>
        <taxon>Fungi incertae sedis</taxon>
        <taxon>Chytridiomycota</taxon>
        <taxon>Chytridiomycota incertae sedis</taxon>
        <taxon>Chytridiomycetes</taxon>
        <taxon>Chytridiales</taxon>
        <taxon>Chytriomycetaceae</taxon>
        <taxon>Physocladia</taxon>
    </lineage>
</organism>
<gene>
    <name evidence="1" type="ORF">HK100_007933</name>
</gene>
<dbReference type="AlphaFoldDB" id="A0AAD5SQ21"/>
<dbReference type="InterPro" id="IPR018610">
    <property type="entry name" value="UVSSA"/>
</dbReference>
<dbReference type="PANTHER" id="PTHR28670:SF1">
    <property type="entry name" value="UV-STIMULATED SCAFFOLD PROTEIN A"/>
    <property type="match status" value="1"/>
</dbReference>
<evidence type="ECO:0000313" key="1">
    <source>
        <dbReference type="EMBL" id="KAJ3088829.1"/>
    </source>
</evidence>
<reference evidence="1" key="1">
    <citation type="submission" date="2020-05" db="EMBL/GenBank/DDBJ databases">
        <title>Phylogenomic resolution of chytrid fungi.</title>
        <authorList>
            <person name="Stajich J.E."/>
            <person name="Amses K."/>
            <person name="Simmons R."/>
            <person name="Seto K."/>
            <person name="Myers J."/>
            <person name="Bonds A."/>
            <person name="Quandt C.A."/>
            <person name="Barry K."/>
            <person name="Liu P."/>
            <person name="Grigoriev I."/>
            <person name="Longcore J.E."/>
            <person name="James T.Y."/>
        </authorList>
    </citation>
    <scope>NUCLEOTIDE SEQUENCE</scope>
    <source>
        <strain evidence="1">JEL0513</strain>
    </source>
</reference>
<dbReference type="GO" id="GO:0009411">
    <property type="term" value="P:response to UV"/>
    <property type="evidence" value="ECO:0007669"/>
    <property type="project" value="InterPro"/>
</dbReference>
<name>A0AAD5SQ21_9FUNG</name>
<dbReference type="InterPro" id="IPR049408">
    <property type="entry name" value="UVSSA_N_a-solenoid_rpt"/>
</dbReference>
<dbReference type="GO" id="GO:0005694">
    <property type="term" value="C:chromosome"/>
    <property type="evidence" value="ECO:0007669"/>
    <property type="project" value="TreeGrafter"/>
</dbReference>
<dbReference type="Proteomes" id="UP001211907">
    <property type="component" value="Unassembled WGS sequence"/>
</dbReference>
<keyword evidence="2" id="KW-1185">Reference proteome</keyword>
<comment type="caution">
    <text evidence="1">The sequence shown here is derived from an EMBL/GenBank/DDBJ whole genome shotgun (WGS) entry which is preliminary data.</text>
</comment>
<dbReference type="EMBL" id="JADGJH010003782">
    <property type="protein sequence ID" value="KAJ3088829.1"/>
    <property type="molecule type" value="Genomic_DNA"/>
</dbReference>
<dbReference type="PANTHER" id="PTHR28670">
    <property type="entry name" value="UV-STIMULATED SCAFFOLD PROTEIN A"/>
    <property type="match status" value="1"/>
</dbReference>